<dbReference type="Proteomes" id="UP000278789">
    <property type="component" value="Segment"/>
</dbReference>
<dbReference type="KEGG" id="vg:55611875"/>
<dbReference type="EMBL" id="MH834613">
    <property type="protein sequence ID" value="AYN57965.1"/>
    <property type="molecule type" value="Genomic_DNA"/>
</dbReference>
<evidence type="ECO:0000313" key="1">
    <source>
        <dbReference type="EMBL" id="AYN57965.1"/>
    </source>
</evidence>
<accession>A0A3G2KG75</accession>
<reference evidence="1" key="1">
    <citation type="submission" date="2018-09" db="EMBL/GenBank/DDBJ databases">
        <authorList>
            <person name="Bryant B."/>
            <person name="Burch A."/>
            <person name="Dorissaint R."/>
            <person name="Douthitt C."/>
            <person name="Garofalo J."/>
            <person name="Kuiack J."/>
            <person name="Marcillon S."/>
            <person name="Moreno J."/>
            <person name="Norus J."/>
            <person name="Parks M."/>
            <person name="Peroza J."/>
            <person name="Wilse K."/>
            <person name="Wiersma-Koch H."/>
            <person name="D'Elia T."/>
            <person name="Garlena R.A."/>
            <person name="Russell D.A."/>
            <person name="Pope W.H."/>
            <person name="Jacobs-Sera D."/>
            <person name="Hatfull G.F."/>
        </authorList>
    </citation>
    <scope>NUCLEOTIDE SEQUENCE [LARGE SCALE GENOMIC DNA]</scope>
</reference>
<protein>
    <submittedName>
        <fullName evidence="1">Tail terminator</fullName>
    </submittedName>
</protein>
<keyword evidence="2" id="KW-1185">Reference proteome</keyword>
<sequence length="137" mass="15236">MSRAAVFDAITSDSNLNSVGLNADTVFHTWSSDERPVSTGAFAMLRWGTQGAPYWQQVKAPVNLMIWIHYPEVVTNDYGKIDKILDRIDSVLSAQRDVVGSDGYTLSFVRLGGRSADLVDDGFSTITKYAAYQVFYR</sequence>
<organism evidence="1 2">
    <name type="scientific">Mycobacterium phage Fowlmouth</name>
    <dbReference type="NCBI Taxonomy" id="2419978"/>
    <lineage>
        <taxon>Viruses</taxon>
        <taxon>Duplodnaviria</taxon>
        <taxon>Heunggongvirae</taxon>
        <taxon>Uroviricota</taxon>
        <taxon>Caudoviricetes</taxon>
        <taxon>Fowlmouthvirus</taxon>
        <taxon>Fowlmouthvirus fowlmouth</taxon>
    </lineage>
</organism>
<gene>
    <name evidence="1" type="primary">15</name>
    <name evidence="1" type="ORF">SEA_FOWLMOUTH_15</name>
</gene>
<dbReference type="GeneID" id="55611875"/>
<proteinExistence type="predicted"/>
<dbReference type="RefSeq" id="YP_009841683.1">
    <property type="nucleotide sequence ID" value="NC_048734.1"/>
</dbReference>
<name>A0A3G2KG75_9CAUD</name>
<evidence type="ECO:0000313" key="2">
    <source>
        <dbReference type="Proteomes" id="UP000278789"/>
    </source>
</evidence>